<accession>A0A3A1R5Z6</accession>
<evidence type="ECO:0000313" key="12">
    <source>
        <dbReference type="Proteomes" id="UP000265801"/>
    </source>
</evidence>
<evidence type="ECO:0000259" key="10">
    <source>
        <dbReference type="Pfam" id="PF03553"/>
    </source>
</evidence>
<reference evidence="11 12" key="1">
    <citation type="submission" date="2018-09" db="EMBL/GenBank/DDBJ databases">
        <title>Bacillus saliacetes sp. nov., isolated from Thai shrimp paste (Ka-pi).</title>
        <authorList>
            <person name="Daroonpunt R."/>
            <person name="Tanasupawat S."/>
            <person name="Yiamsombut S."/>
        </authorList>
    </citation>
    <scope>NUCLEOTIDE SEQUENCE [LARGE SCALE GENOMIC DNA]</scope>
    <source>
        <strain evidence="11 12">SKP7-4</strain>
    </source>
</reference>
<comment type="similarity">
    <text evidence="8">Belongs to the NhaC Na(+)/H(+) (TC 2.A.35) antiporter family.</text>
</comment>
<dbReference type="OrthoDB" id="9762978at2"/>
<feature type="transmembrane region" description="Helical" evidence="9">
    <location>
        <begin position="32"/>
        <end position="49"/>
    </location>
</feature>
<dbReference type="GO" id="GO:0015297">
    <property type="term" value="F:antiporter activity"/>
    <property type="evidence" value="ECO:0007669"/>
    <property type="project" value="UniProtKB-KW"/>
</dbReference>
<keyword evidence="2" id="KW-0813">Transport</keyword>
<dbReference type="GO" id="GO:0005886">
    <property type="term" value="C:plasma membrane"/>
    <property type="evidence" value="ECO:0007669"/>
    <property type="project" value="UniProtKB-SubCell"/>
</dbReference>
<feature type="transmembrane region" description="Helical" evidence="9">
    <location>
        <begin position="383"/>
        <end position="403"/>
    </location>
</feature>
<evidence type="ECO:0000256" key="7">
    <source>
        <dbReference type="ARBA" id="ARBA00023136"/>
    </source>
</evidence>
<dbReference type="AlphaFoldDB" id="A0A3A1R5Z6"/>
<evidence type="ECO:0000313" key="11">
    <source>
        <dbReference type="EMBL" id="RIW38470.1"/>
    </source>
</evidence>
<feature type="transmembrane region" description="Helical" evidence="9">
    <location>
        <begin position="228"/>
        <end position="245"/>
    </location>
</feature>
<dbReference type="InterPro" id="IPR018461">
    <property type="entry name" value="Na/H_Antiport_NhaC-like_C"/>
</dbReference>
<protein>
    <submittedName>
        <fullName evidence="11">Sodium:proton antiporter</fullName>
    </submittedName>
</protein>
<feature type="transmembrane region" description="Helical" evidence="9">
    <location>
        <begin position="7"/>
        <end position="26"/>
    </location>
</feature>
<feature type="transmembrane region" description="Helical" evidence="9">
    <location>
        <begin position="409"/>
        <end position="429"/>
    </location>
</feature>
<keyword evidence="12" id="KW-1185">Reference proteome</keyword>
<evidence type="ECO:0000256" key="6">
    <source>
        <dbReference type="ARBA" id="ARBA00022989"/>
    </source>
</evidence>
<keyword evidence="7 9" id="KW-0472">Membrane</keyword>
<keyword evidence="6 9" id="KW-1133">Transmembrane helix</keyword>
<evidence type="ECO:0000256" key="9">
    <source>
        <dbReference type="SAM" id="Phobius"/>
    </source>
</evidence>
<keyword evidence="4" id="KW-1003">Cell membrane</keyword>
<keyword evidence="3" id="KW-0050">Antiport</keyword>
<sequence length="441" mass="48206">MGERQFSIRQVLGIIAVTLAGVLLSVWVDIPLFYGFLPGYLVLVTSVMNKGGKRADVLSLSWQGVKKTSGVIYILLLVSFLLPSWYISGVIDQLVSISLLLITPEHFFLLSFFTSLIFSMVLGTSVGTLSSIGIPIMSSALALDLPASMTAGALISGAFVGDRTSPFSSSHQLLSHTVEVPAGEQFLKFLPTTITAIVFCTVFYILMDMKQQYGMTIYSNAPLQWEDISFIRFIPPAILIVFVTLRIKILYAFMCSVLSAVIIALAAGAEAGEVISSLWNGAEGAGGGLSNMYFLLLFLALAGAFNGVLEGYRVIQPLLDRWLSHSTNLFIDSVKTILATMVISLISANQTLPIILTGRSFIEHWNEKYTKRELARVMGDSTMLFPGMIPWSVLAIMCSTILGVPIISYLPFAVFLWILPMLTLLLSFYKSVFAKVVALEN</sequence>
<dbReference type="Proteomes" id="UP000265801">
    <property type="component" value="Unassembled WGS sequence"/>
</dbReference>
<organism evidence="11 12">
    <name type="scientific">Bacillus salacetis</name>
    <dbReference type="NCBI Taxonomy" id="2315464"/>
    <lineage>
        <taxon>Bacteria</taxon>
        <taxon>Bacillati</taxon>
        <taxon>Bacillota</taxon>
        <taxon>Bacilli</taxon>
        <taxon>Bacillales</taxon>
        <taxon>Bacillaceae</taxon>
        <taxon>Bacillus</taxon>
    </lineage>
</organism>
<dbReference type="InterPro" id="IPR052180">
    <property type="entry name" value="NhaC_Na-H+_Antiporter"/>
</dbReference>
<dbReference type="PANTHER" id="PTHR33451">
    <property type="entry name" value="MALATE-2H(+)/NA(+)-LACTATE ANTIPORTER"/>
    <property type="match status" value="1"/>
</dbReference>
<dbReference type="EMBL" id="QXIR01000002">
    <property type="protein sequence ID" value="RIW38470.1"/>
    <property type="molecule type" value="Genomic_DNA"/>
</dbReference>
<feature type="transmembrane region" description="Helical" evidence="9">
    <location>
        <begin position="189"/>
        <end position="207"/>
    </location>
</feature>
<gene>
    <name evidence="11" type="ORF">D3H55_02745</name>
</gene>
<evidence type="ECO:0000256" key="2">
    <source>
        <dbReference type="ARBA" id="ARBA00022448"/>
    </source>
</evidence>
<proteinExistence type="inferred from homology"/>
<feature type="transmembrane region" description="Helical" evidence="9">
    <location>
        <begin position="70"/>
        <end position="87"/>
    </location>
</feature>
<comment type="subcellular location">
    <subcellularLocation>
        <location evidence="1">Cell membrane</location>
        <topology evidence="1">Multi-pass membrane protein</topology>
    </subcellularLocation>
</comment>
<dbReference type="PANTHER" id="PTHR33451:SF3">
    <property type="entry name" value="MALATE-2H(+)_NA(+)-LACTATE ANTIPORTER"/>
    <property type="match status" value="1"/>
</dbReference>
<evidence type="ECO:0000256" key="3">
    <source>
        <dbReference type="ARBA" id="ARBA00022449"/>
    </source>
</evidence>
<evidence type="ECO:0000256" key="8">
    <source>
        <dbReference type="ARBA" id="ARBA00038435"/>
    </source>
</evidence>
<comment type="caution">
    <text evidence="11">The sequence shown here is derived from an EMBL/GenBank/DDBJ whole genome shotgun (WGS) entry which is preliminary data.</text>
</comment>
<evidence type="ECO:0000256" key="4">
    <source>
        <dbReference type="ARBA" id="ARBA00022475"/>
    </source>
</evidence>
<feature type="transmembrane region" description="Helical" evidence="9">
    <location>
        <begin position="293"/>
        <end position="315"/>
    </location>
</feature>
<dbReference type="Pfam" id="PF03553">
    <property type="entry name" value="Na_H_antiporter"/>
    <property type="match status" value="1"/>
</dbReference>
<feature type="domain" description="Na+/H+ antiporter NhaC-like C-terminal" evidence="10">
    <location>
        <begin position="185"/>
        <end position="428"/>
    </location>
</feature>
<name>A0A3A1R5Z6_9BACI</name>
<keyword evidence="5 9" id="KW-0812">Transmembrane</keyword>
<evidence type="ECO:0000256" key="1">
    <source>
        <dbReference type="ARBA" id="ARBA00004651"/>
    </source>
</evidence>
<feature type="transmembrane region" description="Helical" evidence="9">
    <location>
        <begin position="251"/>
        <end position="272"/>
    </location>
</feature>
<feature type="transmembrane region" description="Helical" evidence="9">
    <location>
        <begin position="107"/>
        <end position="129"/>
    </location>
</feature>
<evidence type="ECO:0000256" key="5">
    <source>
        <dbReference type="ARBA" id="ARBA00022692"/>
    </source>
</evidence>